<evidence type="ECO:0000313" key="2">
    <source>
        <dbReference type="Proteomes" id="UP000032076"/>
    </source>
</evidence>
<protein>
    <recommendedName>
        <fullName evidence="3">Molecular chaperone DnaJ</fullName>
    </recommendedName>
</protein>
<gene>
    <name evidence="1" type="ORF">B4167_3480</name>
</gene>
<sequence>MNCPTCEGNGEMPCTCHLEKKSNHAHCDHCHDSGIVDCSRCNGTGLLD</sequence>
<dbReference type="Proteomes" id="UP000032076">
    <property type="component" value="Unassembled WGS sequence"/>
</dbReference>
<evidence type="ECO:0008006" key="3">
    <source>
        <dbReference type="Google" id="ProtNLM"/>
    </source>
</evidence>
<organism evidence="1 2">
    <name type="scientific">Caldibacillus thermoamylovorans</name>
    <dbReference type="NCBI Taxonomy" id="35841"/>
    <lineage>
        <taxon>Bacteria</taxon>
        <taxon>Bacillati</taxon>
        <taxon>Bacillota</taxon>
        <taxon>Bacilli</taxon>
        <taxon>Bacillales</taxon>
        <taxon>Bacillaceae</taxon>
        <taxon>Caldibacillus</taxon>
    </lineage>
</organism>
<reference evidence="1 2" key="1">
    <citation type="submission" date="2015-01" db="EMBL/GenBank/DDBJ databases">
        <title>Draft Genome Sequences of Four Bacillus thermoamylovorans Strains, Isolated From Food Products.</title>
        <authorList>
            <person name="Krawcyk A.O."/>
            <person name="Berendsen E.M."/>
            <person name="Eijlander R.T."/>
            <person name="de Jong A."/>
            <person name="Wells-Bennik M."/>
            <person name="Kuipers O.P."/>
        </authorList>
    </citation>
    <scope>NUCLEOTIDE SEQUENCE [LARGE SCALE GENOMIC DNA]</scope>
    <source>
        <strain evidence="1 2">B4167</strain>
    </source>
</reference>
<dbReference type="RefSeq" id="WP_161792858.1">
    <property type="nucleotide sequence ID" value="NZ_JAJCHI010000089.1"/>
</dbReference>
<name>A0A0D0GBJ7_9BACI</name>
<accession>A0A0D0GBJ7</accession>
<dbReference type="EMBL" id="JXLU01000119">
    <property type="protein sequence ID" value="KIO71636.1"/>
    <property type="molecule type" value="Genomic_DNA"/>
</dbReference>
<comment type="caution">
    <text evidence="1">The sequence shown here is derived from an EMBL/GenBank/DDBJ whole genome shotgun (WGS) entry which is preliminary data.</text>
</comment>
<dbReference type="AlphaFoldDB" id="A0A0D0GBJ7"/>
<proteinExistence type="predicted"/>
<evidence type="ECO:0000313" key="1">
    <source>
        <dbReference type="EMBL" id="KIO71636.1"/>
    </source>
</evidence>